<organism evidence="1 2">
    <name type="scientific">Trichonephila clavipes</name>
    <name type="common">Golden silk orbweaver</name>
    <name type="synonym">Nephila clavipes</name>
    <dbReference type="NCBI Taxonomy" id="2585209"/>
    <lineage>
        <taxon>Eukaryota</taxon>
        <taxon>Metazoa</taxon>
        <taxon>Ecdysozoa</taxon>
        <taxon>Arthropoda</taxon>
        <taxon>Chelicerata</taxon>
        <taxon>Arachnida</taxon>
        <taxon>Araneae</taxon>
        <taxon>Araneomorphae</taxon>
        <taxon>Entelegynae</taxon>
        <taxon>Araneoidea</taxon>
        <taxon>Nephilidae</taxon>
        <taxon>Trichonephila</taxon>
    </lineage>
</organism>
<evidence type="ECO:0000313" key="1">
    <source>
        <dbReference type="EMBL" id="GFY20738.1"/>
    </source>
</evidence>
<dbReference type="Proteomes" id="UP000887159">
    <property type="component" value="Unassembled WGS sequence"/>
</dbReference>
<accession>A0A8X6VS88</accession>
<dbReference type="AlphaFoldDB" id="A0A8X6VS88"/>
<protein>
    <submittedName>
        <fullName evidence="1">Uncharacterized protein</fullName>
    </submittedName>
</protein>
<proteinExistence type="predicted"/>
<reference evidence="1" key="1">
    <citation type="submission" date="2020-08" db="EMBL/GenBank/DDBJ databases">
        <title>Multicomponent nature underlies the extraordinary mechanical properties of spider dragline silk.</title>
        <authorList>
            <person name="Kono N."/>
            <person name="Nakamura H."/>
            <person name="Mori M."/>
            <person name="Yoshida Y."/>
            <person name="Ohtoshi R."/>
            <person name="Malay A.D."/>
            <person name="Moran D.A.P."/>
            <person name="Tomita M."/>
            <person name="Numata K."/>
            <person name="Arakawa K."/>
        </authorList>
    </citation>
    <scope>NUCLEOTIDE SEQUENCE</scope>
</reference>
<comment type="caution">
    <text evidence="1">The sequence shown here is derived from an EMBL/GenBank/DDBJ whole genome shotgun (WGS) entry which is preliminary data.</text>
</comment>
<name>A0A8X6VS88_TRICX</name>
<sequence>MDEMANNFSECLTNRYLSNPKIFVTDMTRISLGVFIEQDIWFRSKVDLRNRIKKESFSEPIDMQRPFTIL</sequence>
<evidence type="ECO:0000313" key="2">
    <source>
        <dbReference type="Proteomes" id="UP000887159"/>
    </source>
</evidence>
<keyword evidence="2" id="KW-1185">Reference proteome</keyword>
<gene>
    <name evidence="1" type="ORF">TNCV_1119721</name>
</gene>
<dbReference type="EMBL" id="BMAU01021356">
    <property type="protein sequence ID" value="GFY20738.1"/>
    <property type="molecule type" value="Genomic_DNA"/>
</dbReference>